<organism evidence="3 4">
    <name type="scientific">Arenicella chitinivorans</name>
    <dbReference type="NCBI Taxonomy" id="1329800"/>
    <lineage>
        <taxon>Bacteria</taxon>
        <taxon>Pseudomonadati</taxon>
        <taxon>Pseudomonadota</taxon>
        <taxon>Gammaproteobacteria</taxon>
        <taxon>Arenicellales</taxon>
        <taxon>Arenicellaceae</taxon>
        <taxon>Arenicella</taxon>
    </lineage>
</organism>
<dbReference type="Proteomes" id="UP000614811">
    <property type="component" value="Unassembled WGS sequence"/>
</dbReference>
<dbReference type="Pfam" id="PF00144">
    <property type="entry name" value="Beta-lactamase"/>
    <property type="match status" value="1"/>
</dbReference>
<reference evidence="3" key="1">
    <citation type="journal article" date="2014" name="Int. J. Syst. Evol. Microbiol.">
        <title>Complete genome sequence of Corynebacterium casei LMG S-19264T (=DSM 44701T), isolated from a smear-ripened cheese.</title>
        <authorList>
            <consortium name="US DOE Joint Genome Institute (JGI-PGF)"/>
            <person name="Walter F."/>
            <person name="Albersmeier A."/>
            <person name="Kalinowski J."/>
            <person name="Ruckert C."/>
        </authorList>
    </citation>
    <scope>NUCLEOTIDE SEQUENCE</scope>
    <source>
        <strain evidence="3">KCTC 12711</strain>
    </source>
</reference>
<dbReference type="InterPro" id="IPR012338">
    <property type="entry name" value="Beta-lactam/transpept-like"/>
</dbReference>
<feature type="chain" id="PRO_5037802633" description="Beta-lactamase-related domain-containing protein" evidence="1">
    <location>
        <begin position="28"/>
        <end position="402"/>
    </location>
</feature>
<dbReference type="EMBL" id="BMXA01000003">
    <property type="protein sequence ID" value="GHA12073.1"/>
    <property type="molecule type" value="Genomic_DNA"/>
</dbReference>
<sequence length="402" mass="44726">MEKVMKNKLLMLVVSFLCCTAQDLVWAEPSVDPVSLPQDKSILFWSTAQRSLAFRIMEKIAPHRVVKRSARVSKLTDGAPLTILSDDGKPFDLDRYMQDQQTAGVIALHKGKIRLERYGLGFDSEQRWTSFSVAKSFTSTLVGAALQDGAIESLDTPITRYIPELKDSGYDGVTVEQLLTMRSGVQWNEDYSDPNSDVVKFGQQKPMDGIDPVISYMQTKQRDAEPGSRWQYNTGETNLIGVLVAKATGKTLADYLSEKIWRPLNMESDAIWVLNAGGFEIAGCCLSARLRDYARLGVFALNGGQIDGKQIVPVGWFERAGSKQADIGRDGYGYGYQWWTYDDGSFAAQGIFGQGIFIDPNRDLVIATNGNWPVATGDALKIQRNAMYRAVQRTLDTELLDQ</sequence>
<dbReference type="AlphaFoldDB" id="A0A918VLZ5"/>
<reference evidence="3" key="2">
    <citation type="submission" date="2020-09" db="EMBL/GenBank/DDBJ databases">
        <authorList>
            <person name="Sun Q."/>
            <person name="Kim S."/>
        </authorList>
    </citation>
    <scope>NUCLEOTIDE SEQUENCE</scope>
    <source>
        <strain evidence="3">KCTC 12711</strain>
    </source>
</reference>
<dbReference type="InterPro" id="IPR050789">
    <property type="entry name" value="Diverse_Enzym_Activities"/>
</dbReference>
<dbReference type="Gene3D" id="3.40.710.10">
    <property type="entry name" value="DD-peptidase/beta-lactamase superfamily"/>
    <property type="match status" value="1"/>
</dbReference>
<dbReference type="PANTHER" id="PTHR43283:SF14">
    <property type="entry name" value="BLL8153 PROTEIN"/>
    <property type="match status" value="1"/>
</dbReference>
<evidence type="ECO:0000313" key="4">
    <source>
        <dbReference type="Proteomes" id="UP000614811"/>
    </source>
</evidence>
<feature type="signal peptide" evidence="1">
    <location>
        <begin position="1"/>
        <end position="27"/>
    </location>
</feature>
<dbReference type="InterPro" id="IPR001466">
    <property type="entry name" value="Beta-lactam-related"/>
</dbReference>
<proteinExistence type="predicted"/>
<protein>
    <recommendedName>
        <fullName evidence="2">Beta-lactamase-related domain-containing protein</fullName>
    </recommendedName>
</protein>
<feature type="domain" description="Beta-lactamase-related" evidence="2">
    <location>
        <begin position="95"/>
        <end position="374"/>
    </location>
</feature>
<dbReference type="PANTHER" id="PTHR43283">
    <property type="entry name" value="BETA-LACTAMASE-RELATED"/>
    <property type="match status" value="1"/>
</dbReference>
<comment type="caution">
    <text evidence="3">The sequence shown here is derived from an EMBL/GenBank/DDBJ whole genome shotgun (WGS) entry which is preliminary data.</text>
</comment>
<evidence type="ECO:0000259" key="2">
    <source>
        <dbReference type="Pfam" id="PF00144"/>
    </source>
</evidence>
<keyword evidence="1" id="KW-0732">Signal</keyword>
<keyword evidence="4" id="KW-1185">Reference proteome</keyword>
<evidence type="ECO:0000313" key="3">
    <source>
        <dbReference type="EMBL" id="GHA12073.1"/>
    </source>
</evidence>
<dbReference type="SUPFAM" id="SSF56601">
    <property type="entry name" value="beta-lactamase/transpeptidase-like"/>
    <property type="match status" value="1"/>
</dbReference>
<gene>
    <name evidence="3" type="ORF">GCM10008090_22400</name>
</gene>
<name>A0A918VLZ5_9GAMM</name>
<accession>A0A918VLZ5</accession>
<evidence type="ECO:0000256" key="1">
    <source>
        <dbReference type="SAM" id="SignalP"/>
    </source>
</evidence>